<gene>
    <name evidence="7" type="primary">fetB</name>
    <name evidence="7" type="ORF">H9901_01300</name>
</gene>
<dbReference type="EMBL" id="JAHLFS010000019">
    <property type="protein sequence ID" value="MBU3851335.1"/>
    <property type="molecule type" value="Genomic_DNA"/>
</dbReference>
<dbReference type="AlphaFoldDB" id="A0A948TID1"/>
<evidence type="ECO:0000256" key="3">
    <source>
        <dbReference type="ARBA" id="ARBA00022692"/>
    </source>
</evidence>
<feature type="transmembrane region" description="Helical" evidence="6">
    <location>
        <begin position="93"/>
        <end position="115"/>
    </location>
</feature>
<dbReference type="Proteomes" id="UP000777303">
    <property type="component" value="Unassembled WGS sequence"/>
</dbReference>
<comment type="similarity">
    <text evidence="2">Belongs to the UPF0014 family.</text>
</comment>
<evidence type="ECO:0000313" key="8">
    <source>
        <dbReference type="Proteomes" id="UP000777303"/>
    </source>
</evidence>
<evidence type="ECO:0000256" key="1">
    <source>
        <dbReference type="ARBA" id="ARBA00004141"/>
    </source>
</evidence>
<protein>
    <submittedName>
        <fullName evidence="7">Iron export ABC transporter permease subunit FetB</fullName>
    </submittedName>
</protein>
<feature type="transmembrane region" description="Helical" evidence="6">
    <location>
        <begin position="218"/>
        <end position="240"/>
    </location>
</feature>
<reference evidence="7" key="2">
    <citation type="submission" date="2021-04" db="EMBL/GenBank/DDBJ databases">
        <authorList>
            <person name="Gilroy R."/>
        </authorList>
    </citation>
    <scope>NUCLEOTIDE SEQUENCE</scope>
    <source>
        <strain evidence="7">F6-6636</strain>
    </source>
</reference>
<evidence type="ECO:0000256" key="4">
    <source>
        <dbReference type="ARBA" id="ARBA00022989"/>
    </source>
</evidence>
<feature type="transmembrane region" description="Helical" evidence="6">
    <location>
        <begin position="6"/>
        <end position="23"/>
    </location>
</feature>
<comment type="subcellular location">
    <subcellularLocation>
        <location evidence="1">Membrane</location>
        <topology evidence="1">Multi-pass membrane protein</topology>
    </subcellularLocation>
</comment>
<dbReference type="Pfam" id="PF03649">
    <property type="entry name" value="UPF0014"/>
    <property type="match status" value="1"/>
</dbReference>
<accession>A0A948TID1</accession>
<dbReference type="InterPro" id="IPR005226">
    <property type="entry name" value="UPF0014_fam"/>
</dbReference>
<comment type="caution">
    <text evidence="7">The sequence shown here is derived from an EMBL/GenBank/DDBJ whole genome shotgun (WGS) entry which is preliminary data.</text>
</comment>
<keyword evidence="3 6" id="KW-0812">Transmembrane</keyword>
<keyword evidence="4 6" id="KW-1133">Transmembrane helix</keyword>
<evidence type="ECO:0000313" key="7">
    <source>
        <dbReference type="EMBL" id="MBU3851335.1"/>
    </source>
</evidence>
<feature type="transmembrane region" description="Helical" evidence="6">
    <location>
        <begin position="191"/>
        <end position="212"/>
    </location>
</feature>
<organism evidence="7 8">
    <name type="scientific">Candidatus Paralactobacillus gallistercoris</name>
    <dbReference type="NCBI Taxonomy" id="2838724"/>
    <lineage>
        <taxon>Bacteria</taxon>
        <taxon>Bacillati</taxon>
        <taxon>Bacillota</taxon>
        <taxon>Bacilli</taxon>
        <taxon>Lactobacillales</taxon>
        <taxon>Lactobacillaceae</taxon>
        <taxon>Lactobacillus</taxon>
    </lineage>
</organism>
<evidence type="ECO:0000256" key="2">
    <source>
        <dbReference type="ARBA" id="ARBA00005268"/>
    </source>
</evidence>
<keyword evidence="5 6" id="KW-0472">Membrane</keyword>
<proteinExistence type="inferred from homology"/>
<feature type="transmembrane region" description="Helical" evidence="6">
    <location>
        <begin position="35"/>
        <end position="56"/>
    </location>
</feature>
<name>A0A948TID1_9LACO</name>
<feature type="transmembrane region" description="Helical" evidence="6">
    <location>
        <begin position="62"/>
        <end position="81"/>
    </location>
</feature>
<reference evidence="7" key="1">
    <citation type="journal article" date="2021" name="PeerJ">
        <title>Extensive microbial diversity within the chicken gut microbiome revealed by metagenomics and culture.</title>
        <authorList>
            <person name="Gilroy R."/>
            <person name="Ravi A."/>
            <person name="Getino M."/>
            <person name="Pursley I."/>
            <person name="Horton D.L."/>
            <person name="Alikhan N.F."/>
            <person name="Baker D."/>
            <person name="Gharbi K."/>
            <person name="Hall N."/>
            <person name="Watson M."/>
            <person name="Adriaenssens E.M."/>
            <person name="Foster-Nyarko E."/>
            <person name="Jarju S."/>
            <person name="Secka A."/>
            <person name="Antonio M."/>
            <person name="Oren A."/>
            <person name="Chaudhuri R.R."/>
            <person name="La Ragione R."/>
            <person name="Hildebrand F."/>
            <person name="Pallen M.J."/>
        </authorList>
    </citation>
    <scope>NUCLEOTIDE SEQUENCE</scope>
    <source>
        <strain evidence="7">F6-6636</strain>
    </source>
</reference>
<evidence type="ECO:0000256" key="5">
    <source>
        <dbReference type="ARBA" id="ARBA00023136"/>
    </source>
</evidence>
<evidence type="ECO:0000256" key="6">
    <source>
        <dbReference type="SAM" id="Phobius"/>
    </source>
</evidence>
<dbReference type="PANTHER" id="PTHR30028:SF0">
    <property type="entry name" value="PROTEIN ALUMINUM SENSITIVE 3"/>
    <property type="match status" value="1"/>
</dbReference>
<sequence length="253" mass="27713">MNLNVNNFSLCLAAILVVIAIMISSQQKLGLTKDIIISITRAIIQLVIVGYILLYVFKVNNLWLTLTLMLLIIFNASWNAIQRGKAGKHGVLYSFIAIFSSTTITITTLTLSGAIKFIPMQVVPISGMIASNVMVAISLCYRELNNAFKTHRQQILEKLALGATPAQAAKSIIHHTIKTGMVPTINSAKTVGLVSLPGMMTGLIFAGVNPLYAIKYQIMVTFMLMAATSIGAIIAVYLTYHNHFNKRMQLIEI</sequence>
<dbReference type="GO" id="GO:0005886">
    <property type="term" value="C:plasma membrane"/>
    <property type="evidence" value="ECO:0007669"/>
    <property type="project" value="TreeGrafter"/>
</dbReference>
<dbReference type="PANTHER" id="PTHR30028">
    <property type="entry name" value="UPF0014 INNER MEMBRANE PROTEIN YBBM-RELATED"/>
    <property type="match status" value="1"/>
</dbReference>